<feature type="active site" evidence="1">
    <location>
        <position position="197"/>
    </location>
</feature>
<evidence type="ECO:0000313" key="5">
    <source>
        <dbReference type="Proteomes" id="UP000000305"/>
    </source>
</evidence>
<dbReference type="CDD" id="cd04280">
    <property type="entry name" value="ZnMc_astacin_like"/>
    <property type="match status" value="1"/>
</dbReference>
<dbReference type="InterPro" id="IPR034035">
    <property type="entry name" value="Astacin-like_dom"/>
</dbReference>
<name>E9HCM3_DAPPU</name>
<dbReference type="Pfam" id="PF01400">
    <property type="entry name" value="Astacin"/>
    <property type="match status" value="1"/>
</dbReference>
<dbReference type="OMA" id="ATISCIR"/>
<dbReference type="InterPro" id="IPR006026">
    <property type="entry name" value="Peptidase_Metallo"/>
</dbReference>
<dbReference type="PROSITE" id="PS51864">
    <property type="entry name" value="ASTACIN"/>
    <property type="match status" value="1"/>
</dbReference>
<gene>
    <name evidence="4" type="ORF">DAPPUDRAFT_328052</name>
</gene>
<keyword evidence="1 2" id="KW-0645">Protease</keyword>
<dbReference type="EMBL" id="GL732620">
    <property type="protein sequence ID" value="EFX70501.1"/>
    <property type="molecule type" value="Genomic_DNA"/>
</dbReference>
<dbReference type="eggNOG" id="KOG3714">
    <property type="taxonomic scope" value="Eukaryota"/>
</dbReference>
<feature type="binding site" evidence="1">
    <location>
        <position position="200"/>
    </location>
    <ligand>
        <name>Zn(2+)</name>
        <dbReference type="ChEBI" id="CHEBI:29105"/>
        <note>catalytic</note>
    </ligand>
</feature>
<evidence type="ECO:0000256" key="2">
    <source>
        <dbReference type="RuleBase" id="RU361183"/>
    </source>
</evidence>
<dbReference type="PhylomeDB" id="E9HCM3"/>
<dbReference type="FunCoup" id="E9HCM3">
    <property type="interactions" value="2"/>
</dbReference>
<comment type="cofactor">
    <cofactor evidence="1 2">
        <name>Zn(2+)</name>
        <dbReference type="ChEBI" id="CHEBI:29105"/>
    </cofactor>
    <text evidence="1 2">Binds 1 zinc ion per subunit.</text>
</comment>
<keyword evidence="1" id="KW-1015">Disulfide bond</keyword>
<feature type="disulfide bond" evidence="1">
    <location>
        <begin position="143"/>
        <end position="298"/>
    </location>
</feature>
<keyword evidence="1 2" id="KW-0378">Hydrolase</keyword>
<keyword evidence="5" id="KW-1185">Reference proteome</keyword>
<evidence type="ECO:0000259" key="3">
    <source>
        <dbReference type="PROSITE" id="PS51864"/>
    </source>
</evidence>
<dbReference type="OrthoDB" id="291007at2759"/>
<dbReference type="EC" id="3.4.24.-" evidence="2"/>
<dbReference type="GO" id="GO:0008270">
    <property type="term" value="F:zinc ion binding"/>
    <property type="evidence" value="ECO:0007669"/>
    <property type="project" value="UniProtKB-UniRule"/>
</dbReference>
<evidence type="ECO:0000313" key="4">
    <source>
        <dbReference type="EMBL" id="EFX70501.1"/>
    </source>
</evidence>
<dbReference type="PANTHER" id="PTHR10127:SF883">
    <property type="entry name" value="ZINC METALLOPROTEINASE NAS-8"/>
    <property type="match status" value="1"/>
</dbReference>
<comment type="caution">
    <text evidence="1">Lacks conserved residue(s) required for the propagation of feature annotation.</text>
</comment>
<reference evidence="4 5" key="1">
    <citation type="journal article" date="2011" name="Science">
        <title>The ecoresponsive genome of Daphnia pulex.</title>
        <authorList>
            <person name="Colbourne J.K."/>
            <person name="Pfrender M.E."/>
            <person name="Gilbert D."/>
            <person name="Thomas W.K."/>
            <person name="Tucker A."/>
            <person name="Oakley T.H."/>
            <person name="Tokishita S."/>
            <person name="Aerts A."/>
            <person name="Arnold G.J."/>
            <person name="Basu M.K."/>
            <person name="Bauer D.J."/>
            <person name="Caceres C.E."/>
            <person name="Carmel L."/>
            <person name="Casola C."/>
            <person name="Choi J.H."/>
            <person name="Detter J.C."/>
            <person name="Dong Q."/>
            <person name="Dusheyko S."/>
            <person name="Eads B.D."/>
            <person name="Frohlich T."/>
            <person name="Geiler-Samerotte K.A."/>
            <person name="Gerlach D."/>
            <person name="Hatcher P."/>
            <person name="Jogdeo S."/>
            <person name="Krijgsveld J."/>
            <person name="Kriventseva E.V."/>
            <person name="Kultz D."/>
            <person name="Laforsch C."/>
            <person name="Lindquist E."/>
            <person name="Lopez J."/>
            <person name="Manak J.R."/>
            <person name="Muller J."/>
            <person name="Pangilinan J."/>
            <person name="Patwardhan R.P."/>
            <person name="Pitluck S."/>
            <person name="Pritham E.J."/>
            <person name="Rechtsteiner A."/>
            <person name="Rho M."/>
            <person name="Rogozin I.B."/>
            <person name="Sakarya O."/>
            <person name="Salamov A."/>
            <person name="Schaack S."/>
            <person name="Shapiro H."/>
            <person name="Shiga Y."/>
            <person name="Skalitzky C."/>
            <person name="Smith Z."/>
            <person name="Souvorov A."/>
            <person name="Sung W."/>
            <person name="Tang Z."/>
            <person name="Tsuchiya D."/>
            <person name="Tu H."/>
            <person name="Vos H."/>
            <person name="Wang M."/>
            <person name="Wolf Y.I."/>
            <person name="Yamagata H."/>
            <person name="Yamada T."/>
            <person name="Ye Y."/>
            <person name="Shaw J.R."/>
            <person name="Andrews J."/>
            <person name="Crease T.J."/>
            <person name="Tang H."/>
            <person name="Lucas S.M."/>
            <person name="Robertson H.M."/>
            <person name="Bork P."/>
            <person name="Koonin E.V."/>
            <person name="Zdobnov E.M."/>
            <person name="Grigoriev I.V."/>
            <person name="Lynch M."/>
            <person name="Boore J.L."/>
        </authorList>
    </citation>
    <scope>NUCLEOTIDE SEQUENCE [LARGE SCALE GENOMIC DNA]</scope>
</reference>
<dbReference type="SUPFAM" id="SSF55486">
    <property type="entry name" value="Metalloproteases ('zincins'), catalytic domain"/>
    <property type="match status" value="1"/>
</dbReference>
<dbReference type="PRINTS" id="PR00480">
    <property type="entry name" value="ASTACIN"/>
</dbReference>
<dbReference type="FunFam" id="3.40.390.10:FF:000066">
    <property type="entry name" value="Metalloendopeptidase"/>
    <property type="match status" value="1"/>
</dbReference>
<keyword evidence="1 2" id="KW-0479">Metal-binding</keyword>
<evidence type="ECO:0000256" key="1">
    <source>
        <dbReference type="PROSITE-ProRule" id="PRU01211"/>
    </source>
</evidence>
<feature type="binding site" evidence="1">
    <location>
        <position position="206"/>
    </location>
    <ligand>
        <name>Zn(2+)</name>
        <dbReference type="ChEBI" id="CHEBI:29105"/>
        <note>catalytic</note>
    </ligand>
</feature>
<dbReference type="KEGG" id="dpx:DAPPUDRAFT_328052"/>
<dbReference type="InterPro" id="IPR001506">
    <property type="entry name" value="Peptidase_M12A"/>
</dbReference>
<accession>E9HCM3</accession>
<sequence>MVARQQFYLKNNKRMRIPLSMIVAFSSLWFVSVTATPVPQNLDNDFHIQSSTNFITGMPLTEEMKGNFSEIGKALIIQSFPWDKQDPTLYEGDIKHFGDKNAILSNSYRWPNAKIPYEISNAYTPDQRTVIAFAMNEYHKYTCIQLVPRTSETNYVRILKKGTGCNSWVGMINRGAQDLSLDDGCVSRDNPGIVLHELMHAAGFFHEHTRPDRDSFVRIDFNNIILKYQFNFNKTTASEVTTLGLPYDYDSVMHYGKNAFAIDTTRPTIIPIPNENINLGSNVKFTWLDLLKLNTLYCSQIG</sequence>
<keyword evidence="1 2" id="KW-0862">Zinc</keyword>
<dbReference type="GO" id="GO:0005615">
    <property type="term" value="C:extracellular space"/>
    <property type="evidence" value="ECO:0000318"/>
    <property type="project" value="GO_Central"/>
</dbReference>
<dbReference type="Proteomes" id="UP000000305">
    <property type="component" value="Unassembled WGS sequence"/>
</dbReference>
<proteinExistence type="predicted"/>
<protein>
    <recommendedName>
        <fullName evidence="2">Metalloendopeptidase</fullName>
        <ecNumber evidence="2">3.4.24.-</ecNumber>
    </recommendedName>
</protein>
<feature type="binding site" evidence="1">
    <location>
        <position position="196"/>
    </location>
    <ligand>
        <name>Zn(2+)</name>
        <dbReference type="ChEBI" id="CHEBI:29105"/>
        <note>catalytic</note>
    </ligand>
</feature>
<feature type="domain" description="Peptidase M12A" evidence="3">
    <location>
        <begin position="101"/>
        <end position="299"/>
    </location>
</feature>
<keyword evidence="1 2" id="KW-0482">Metalloprotease</keyword>
<dbReference type="InterPro" id="IPR024079">
    <property type="entry name" value="MetalloPept_cat_dom_sf"/>
</dbReference>
<dbReference type="PANTHER" id="PTHR10127">
    <property type="entry name" value="DISCOIDIN, CUB, EGF, LAMININ , AND ZINC METALLOPROTEASE DOMAIN CONTAINING"/>
    <property type="match status" value="1"/>
</dbReference>
<dbReference type="SMART" id="SM00235">
    <property type="entry name" value="ZnMc"/>
    <property type="match status" value="1"/>
</dbReference>
<organism evidence="4 5">
    <name type="scientific">Daphnia pulex</name>
    <name type="common">Water flea</name>
    <dbReference type="NCBI Taxonomy" id="6669"/>
    <lineage>
        <taxon>Eukaryota</taxon>
        <taxon>Metazoa</taxon>
        <taxon>Ecdysozoa</taxon>
        <taxon>Arthropoda</taxon>
        <taxon>Crustacea</taxon>
        <taxon>Branchiopoda</taxon>
        <taxon>Diplostraca</taxon>
        <taxon>Cladocera</taxon>
        <taxon>Anomopoda</taxon>
        <taxon>Daphniidae</taxon>
        <taxon>Daphnia</taxon>
    </lineage>
</organism>
<dbReference type="GO" id="GO:0004222">
    <property type="term" value="F:metalloendopeptidase activity"/>
    <property type="evidence" value="ECO:0000318"/>
    <property type="project" value="GO_Central"/>
</dbReference>
<dbReference type="GO" id="GO:0006508">
    <property type="term" value="P:proteolysis"/>
    <property type="evidence" value="ECO:0007669"/>
    <property type="project" value="UniProtKB-KW"/>
</dbReference>
<dbReference type="Gene3D" id="3.40.390.10">
    <property type="entry name" value="Collagenase (Catalytic Domain)"/>
    <property type="match status" value="1"/>
</dbReference>
<dbReference type="InParanoid" id="E9HCM3"/>
<dbReference type="HOGENOM" id="CLU_017286_2_1_1"/>
<dbReference type="AlphaFoldDB" id="E9HCM3"/>